<dbReference type="AlphaFoldDB" id="A0A9P3GNR5"/>
<name>A0A9P3GNR5_9APHY</name>
<dbReference type="OrthoDB" id="3043328at2759"/>
<gene>
    <name evidence="4" type="ORF">PsYK624_151330</name>
</gene>
<feature type="signal peptide" evidence="2">
    <location>
        <begin position="1"/>
        <end position="16"/>
    </location>
</feature>
<sequence>MFKLACMLALFSAALAVPSDYVVRDAADDCSVDPTGYKRDALELDDTIGEFARLNTSLATRWDNGTHIAARAELIAWNYDINCQTFPNICENWCYYVYCKNGGWQVHVDRNAGNRGRSACKTPNKCSYTCKGTGGWSLNPNQQWECDEQPKNTNTEGGANAATRCMTRAENKDEGTAWRNFINQYGTSNPALPNGQAVTVVLNNVNANGLCASYGGAGTTQCPAPVTPQDPDVARLTNGHGSDDGIRQA</sequence>
<keyword evidence="2" id="KW-0732">Signal</keyword>
<evidence type="ECO:0000313" key="5">
    <source>
        <dbReference type="Proteomes" id="UP000703269"/>
    </source>
</evidence>
<protein>
    <recommendedName>
        <fullName evidence="3">Deoxyribonuclease NucA/NucB domain-containing protein</fullName>
    </recommendedName>
</protein>
<evidence type="ECO:0000259" key="3">
    <source>
        <dbReference type="Pfam" id="PF14040"/>
    </source>
</evidence>
<organism evidence="4 5">
    <name type="scientific">Phanerochaete sordida</name>
    <dbReference type="NCBI Taxonomy" id="48140"/>
    <lineage>
        <taxon>Eukaryota</taxon>
        <taxon>Fungi</taxon>
        <taxon>Dikarya</taxon>
        <taxon>Basidiomycota</taxon>
        <taxon>Agaricomycotina</taxon>
        <taxon>Agaricomycetes</taxon>
        <taxon>Polyporales</taxon>
        <taxon>Phanerochaetaceae</taxon>
        <taxon>Phanerochaete</taxon>
    </lineage>
</organism>
<dbReference type="EMBL" id="BPQB01000096">
    <property type="protein sequence ID" value="GJE98897.1"/>
    <property type="molecule type" value="Genomic_DNA"/>
</dbReference>
<dbReference type="InterPro" id="IPR029476">
    <property type="entry name" value="DNase_NucA_NucB"/>
</dbReference>
<evidence type="ECO:0000256" key="1">
    <source>
        <dbReference type="SAM" id="MobiDB-lite"/>
    </source>
</evidence>
<keyword evidence="5" id="KW-1185">Reference proteome</keyword>
<feature type="domain" description="Deoxyribonuclease NucA/NucB" evidence="3">
    <location>
        <begin position="94"/>
        <end position="185"/>
    </location>
</feature>
<feature type="region of interest" description="Disordered" evidence="1">
    <location>
        <begin position="224"/>
        <end position="249"/>
    </location>
</feature>
<comment type="caution">
    <text evidence="4">The sequence shown here is derived from an EMBL/GenBank/DDBJ whole genome shotgun (WGS) entry which is preliminary data.</text>
</comment>
<dbReference type="Proteomes" id="UP000703269">
    <property type="component" value="Unassembled WGS sequence"/>
</dbReference>
<accession>A0A9P3GNR5</accession>
<evidence type="ECO:0000313" key="4">
    <source>
        <dbReference type="EMBL" id="GJE98897.1"/>
    </source>
</evidence>
<evidence type="ECO:0000256" key="2">
    <source>
        <dbReference type="SAM" id="SignalP"/>
    </source>
</evidence>
<dbReference type="Pfam" id="PF14040">
    <property type="entry name" value="DNase_NucA_NucB"/>
    <property type="match status" value="1"/>
</dbReference>
<feature type="chain" id="PRO_5040490196" description="Deoxyribonuclease NucA/NucB domain-containing protein" evidence="2">
    <location>
        <begin position="17"/>
        <end position="249"/>
    </location>
</feature>
<reference evidence="4 5" key="1">
    <citation type="submission" date="2021-08" db="EMBL/GenBank/DDBJ databases">
        <title>Draft Genome Sequence of Phanerochaete sordida strain YK-624.</title>
        <authorList>
            <person name="Mori T."/>
            <person name="Dohra H."/>
            <person name="Suzuki T."/>
            <person name="Kawagishi H."/>
            <person name="Hirai H."/>
        </authorList>
    </citation>
    <scope>NUCLEOTIDE SEQUENCE [LARGE SCALE GENOMIC DNA]</scope>
    <source>
        <strain evidence="4 5">YK-624</strain>
    </source>
</reference>
<proteinExistence type="predicted"/>